<dbReference type="PANTHER" id="PTHR45694">
    <property type="entry name" value="GLUTAREDOXIN 2"/>
    <property type="match status" value="1"/>
</dbReference>
<dbReference type="InterPro" id="IPR014025">
    <property type="entry name" value="Glutaredoxin_subgr"/>
</dbReference>
<dbReference type="InterPro" id="IPR011767">
    <property type="entry name" value="GLR_AS"/>
</dbReference>
<evidence type="ECO:0000256" key="5">
    <source>
        <dbReference type="ARBA" id="ARBA00023284"/>
    </source>
</evidence>
<dbReference type="GO" id="GO:0034599">
    <property type="term" value="P:cellular response to oxidative stress"/>
    <property type="evidence" value="ECO:0007669"/>
    <property type="project" value="TreeGrafter"/>
</dbReference>
<dbReference type="PRINTS" id="PR00160">
    <property type="entry name" value="GLUTAREDOXIN"/>
</dbReference>
<dbReference type="SUPFAM" id="SSF52833">
    <property type="entry name" value="Thioredoxin-like"/>
    <property type="match status" value="1"/>
</dbReference>
<dbReference type="CDD" id="cd03418">
    <property type="entry name" value="GRX_GRXb_1_3_like"/>
    <property type="match status" value="1"/>
</dbReference>
<dbReference type="PROSITE" id="PS00195">
    <property type="entry name" value="GLUTAREDOXIN_1"/>
    <property type="match status" value="1"/>
</dbReference>
<dbReference type="FunFam" id="3.40.30.10:FF:000018">
    <property type="entry name" value="Glutaredoxin"/>
    <property type="match status" value="1"/>
</dbReference>
<dbReference type="Gene3D" id="3.40.30.10">
    <property type="entry name" value="Glutaredoxin"/>
    <property type="match status" value="1"/>
</dbReference>
<keyword evidence="4" id="KW-1015">Disulfide bond</keyword>
<dbReference type="Pfam" id="PF00462">
    <property type="entry name" value="Glutaredoxin"/>
    <property type="match status" value="1"/>
</dbReference>
<name>A0AA48M1A2_9ZZZZ</name>
<evidence type="ECO:0000256" key="2">
    <source>
        <dbReference type="ARBA" id="ARBA00022448"/>
    </source>
</evidence>
<accession>A0AA48M1A2</accession>
<evidence type="ECO:0000256" key="1">
    <source>
        <dbReference type="ARBA" id="ARBA00007787"/>
    </source>
</evidence>
<keyword evidence="2" id="KW-0813">Transport</keyword>
<dbReference type="GO" id="GO:0005737">
    <property type="term" value="C:cytoplasm"/>
    <property type="evidence" value="ECO:0007669"/>
    <property type="project" value="TreeGrafter"/>
</dbReference>
<gene>
    <name evidence="7" type="ORF">AMST5_03075</name>
</gene>
<keyword evidence="5" id="KW-0676">Redox-active center</keyword>
<dbReference type="InterPro" id="IPR036249">
    <property type="entry name" value="Thioredoxin-like_sf"/>
</dbReference>
<dbReference type="GO" id="GO:0015038">
    <property type="term" value="F:glutathione disulfide oxidoreductase activity"/>
    <property type="evidence" value="ECO:0007669"/>
    <property type="project" value="TreeGrafter"/>
</dbReference>
<evidence type="ECO:0000259" key="6">
    <source>
        <dbReference type="Pfam" id="PF00462"/>
    </source>
</evidence>
<proteinExistence type="inferred from homology"/>
<comment type="similarity">
    <text evidence="1">Belongs to the glutaredoxin family.</text>
</comment>
<dbReference type="GO" id="GO:0045454">
    <property type="term" value="P:cell redox homeostasis"/>
    <property type="evidence" value="ECO:0007669"/>
    <property type="project" value="InterPro"/>
</dbReference>
<evidence type="ECO:0000256" key="4">
    <source>
        <dbReference type="ARBA" id="ARBA00023157"/>
    </source>
</evidence>
<dbReference type="NCBIfam" id="TIGR02181">
    <property type="entry name" value="GRX_bact"/>
    <property type="match status" value="1"/>
</dbReference>
<evidence type="ECO:0000256" key="3">
    <source>
        <dbReference type="ARBA" id="ARBA00022982"/>
    </source>
</evidence>
<organism evidence="7">
    <name type="scientific">freshwater sediment metagenome</name>
    <dbReference type="NCBI Taxonomy" id="556182"/>
    <lineage>
        <taxon>unclassified sequences</taxon>
        <taxon>metagenomes</taxon>
        <taxon>ecological metagenomes</taxon>
    </lineage>
</organism>
<sequence length="89" mass="9328">MARVEIYTTPTCPYCIAAKRLLTQKGAAFEEINVAGDPEGRKAMTARAGGVSTVPQIFIDGRHIGGCDDLYALDSDGGLDPLLATGADQ</sequence>
<keyword evidence="3" id="KW-0249">Electron transport</keyword>
<protein>
    <recommendedName>
        <fullName evidence="6">Glutaredoxin domain-containing protein</fullName>
    </recommendedName>
</protein>
<dbReference type="InterPro" id="IPR011900">
    <property type="entry name" value="GRX_bact"/>
</dbReference>
<dbReference type="EMBL" id="OY288114">
    <property type="protein sequence ID" value="CAJ0879591.1"/>
    <property type="molecule type" value="Genomic_DNA"/>
</dbReference>
<dbReference type="PROSITE" id="PS51354">
    <property type="entry name" value="GLUTAREDOXIN_2"/>
    <property type="match status" value="1"/>
</dbReference>
<dbReference type="PANTHER" id="PTHR45694:SF18">
    <property type="entry name" value="GLUTAREDOXIN-1-RELATED"/>
    <property type="match status" value="1"/>
</dbReference>
<dbReference type="InterPro" id="IPR002109">
    <property type="entry name" value="Glutaredoxin"/>
</dbReference>
<dbReference type="AlphaFoldDB" id="A0AA48M1A2"/>
<reference evidence="7" key="1">
    <citation type="submission" date="2023-07" db="EMBL/GenBank/DDBJ databases">
        <authorList>
            <person name="Pelsma A.J. K."/>
        </authorList>
    </citation>
    <scope>NUCLEOTIDE SEQUENCE</scope>
</reference>
<evidence type="ECO:0000313" key="7">
    <source>
        <dbReference type="EMBL" id="CAJ0879591.1"/>
    </source>
</evidence>
<feature type="domain" description="Glutaredoxin" evidence="6">
    <location>
        <begin position="4"/>
        <end position="64"/>
    </location>
</feature>